<gene>
    <name evidence="1" type="ORF">MNBD_GAMMA26-1193</name>
</gene>
<accession>A0A3B1B0V7</accession>
<protein>
    <submittedName>
        <fullName evidence="1">Uncharacterized protein</fullName>
    </submittedName>
</protein>
<organism evidence="1">
    <name type="scientific">hydrothermal vent metagenome</name>
    <dbReference type="NCBI Taxonomy" id="652676"/>
    <lineage>
        <taxon>unclassified sequences</taxon>
        <taxon>metagenomes</taxon>
        <taxon>ecological metagenomes</taxon>
    </lineage>
</organism>
<dbReference type="EMBL" id="UOFX01000056">
    <property type="protein sequence ID" value="VAX09752.1"/>
    <property type="molecule type" value="Genomic_DNA"/>
</dbReference>
<proteinExistence type="predicted"/>
<dbReference type="AlphaFoldDB" id="A0A3B1B0V7"/>
<sequence length="381" mass="43332">MIGLLLSLPAHGGEWSGNVSAELRSFMQTAQAPMQHDNTLSIATELEYYHEWDDGRQSITFTPFFRIDQHDSRRTNADLRELMWVQAGDNWELQIGVGKVFWGVTEAVHLVDIINQTDLVENPDGEQKLGQPMIKISLEREWGTVDMFAMPGFRARTFPGKDGRLRSHPQVNPDGDRYESAAKKHHTDLALRWSHSIEDWDVGLSHFWGTSRDPRMLVTGAVFTPYYEIIHQTSLDLQATKGDWLWKLEALRRSGQGKSYYAVTGGFEYTEVGVFGASDLGLLLEYMVDDRRESAPTPFQDDLFFAFRWTANDSQSTEILAGMILDRDSGARMFNVEASRRLGSDWKLSVQGRGWGHVPGADPLHGMHLDDYLEVNLARYF</sequence>
<reference evidence="1" key="1">
    <citation type="submission" date="2018-06" db="EMBL/GenBank/DDBJ databases">
        <authorList>
            <person name="Zhirakovskaya E."/>
        </authorList>
    </citation>
    <scope>NUCLEOTIDE SEQUENCE</scope>
</reference>
<name>A0A3B1B0V7_9ZZZZ</name>
<evidence type="ECO:0000313" key="1">
    <source>
        <dbReference type="EMBL" id="VAX09752.1"/>
    </source>
</evidence>